<gene>
    <name evidence="2" type="ORF">IPJ38_05170</name>
</gene>
<dbReference type="Gene3D" id="3.30.450.20">
    <property type="entry name" value="PAS domain"/>
    <property type="match status" value="1"/>
</dbReference>
<dbReference type="InterPro" id="IPR000014">
    <property type="entry name" value="PAS"/>
</dbReference>
<protein>
    <submittedName>
        <fullName evidence="2">PAS domain S-box protein</fullName>
    </submittedName>
</protein>
<organism evidence="2 3">
    <name type="scientific">Candidatus Dechloromonas phosphorivorans</name>
    <dbReference type="NCBI Taxonomy" id="2899244"/>
    <lineage>
        <taxon>Bacteria</taxon>
        <taxon>Pseudomonadati</taxon>
        <taxon>Pseudomonadota</taxon>
        <taxon>Betaproteobacteria</taxon>
        <taxon>Rhodocyclales</taxon>
        <taxon>Azonexaceae</taxon>
        <taxon>Dechloromonas</taxon>
    </lineage>
</organism>
<proteinExistence type="predicted"/>
<reference evidence="2 3" key="1">
    <citation type="submission" date="2020-10" db="EMBL/GenBank/DDBJ databases">
        <title>Connecting structure to function with the recovery of over 1000 high-quality activated sludge metagenome-assembled genomes encoding full-length rRNA genes using long-read sequencing.</title>
        <authorList>
            <person name="Singleton C.M."/>
            <person name="Petriglieri F."/>
            <person name="Kristensen J.M."/>
            <person name="Kirkegaard R.H."/>
            <person name="Michaelsen T.Y."/>
            <person name="Andersen M.H."/>
            <person name="Karst S.M."/>
            <person name="Dueholm M.S."/>
            <person name="Nielsen P.H."/>
            <person name="Albertsen M."/>
        </authorList>
    </citation>
    <scope>NUCLEOTIDE SEQUENCE [LARGE SCALE GENOMIC DNA]</scope>
    <source>
        <strain evidence="2">EsbW_18-Q3-R4-48_BATAC.463</strain>
    </source>
</reference>
<dbReference type="EMBL" id="JADJMS010000011">
    <property type="protein sequence ID" value="MBK7414583.1"/>
    <property type="molecule type" value="Genomic_DNA"/>
</dbReference>
<dbReference type="AlphaFoldDB" id="A0A935K171"/>
<sequence>MYVIQDEVFQYVNVTFAGMLGYTPDEMTGMHLRQAVVPGNAGGKPCQFPSKDQRRDAQHPLHDHRQTPEW</sequence>
<dbReference type="Proteomes" id="UP000739411">
    <property type="component" value="Unassembled WGS sequence"/>
</dbReference>
<dbReference type="NCBIfam" id="TIGR00229">
    <property type="entry name" value="sensory_box"/>
    <property type="match status" value="1"/>
</dbReference>
<feature type="region of interest" description="Disordered" evidence="1">
    <location>
        <begin position="36"/>
        <end position="70"/>
    </location>
</feature>
<evidence type="ECO:0000256" key="1">
    <source>
        <dbReference type="SAM" id="MobiDB-lite"/>
    </source>
</evidence>
<name>A0A935K171_9RHOO</name>
<evidence type="ECO:0000313" key="2">
    <source>
        <dbReference type="EMBL" id="MBK7414583.1"/>
    </source>
</evidence>
<feature type="compositionally biased region" description="Basic and acidic residues" evidence="1">
    <location>
        <begin position="51"/>
        <end position="70"/>
    </location>
</feature>
<accession>A0A935K171</accession>
<evidence type="ECO:0000313" key="3">
    <source>
        <dbReference type="Proteomes" id="UP000739411"/>
    </source>
</evidence>
<comment type="caution">
    <text evidence="2">The sequence shown here is derived from an EMBL/GenBank/DDBJ whole genome shotgun (WGS) entry which is preliminary data.</text>
</comment>
<dbReference type="SUPFAM" id="SSF55785">
    <property type="entry name" value="PYP-like sensor domain (PAS domain)"/>
    <property type="match status" value="1"/>
</dbReference>
<dbReference type="InterPro" id="IPR035965">
    <property type="entry name" value="PAS-like_dom_sf"/>
</dbReference>